<protein>
    <submittedName>
        <fullName evidence="1">Uncharacterized protein</fullName>
    </submittedName>
</protein>
<name>A0A2U9TC19_9GAMM</name>
<dbReference type="Proteomes" id="UP000249447">
    <property type="component" value="Chromosome"/>
</dbReference>
<sequence length="178" mass="20154">MAMTAPSDKPRITRGDNTVADWPLKFVRHNFGAYCYDTIGCKVLYAGFPHGVDNEDEISPPASSFGPDYQENWNAGHLALPNFPPPAIVTWRSKDGEQHHAEVDIGEIFKDRLIRHDVPREDIAEGVSISNPGILIEVNDRTINVYMKTYIPTKELQIPGNQYSGHRYEPVLVWSRTY</sequence>
<accession>A0A2U9TC19</accession>
<dbReference type="OrthoDB" id="6002199at2"/>
<organism evidence="1 2">
    <name type="scientific">Marilutibacter maris</name>
    <dbReference type="NCBI Taxonomy" id="1605891"/>
    <lineage>
        <taxon>Bacteria</taxon>
        <taxon>Pseudomonadati</taxon>
        <taxon>Pseudomonadota</taxon>
        <taxon>Gammaproteobacteria</taxon>
        <taxon>Lysobacterales</taxon>
        <taxon>Lysobacteraceae</taxon>
        <taxon>Marilutibacter</taxon>
    </lineage>
</organism>
<proteinExistence type="predicted"/>
<dbReference type="RefSeq" id="WP_111267759.1">
    <property type="nucleotide sequence ID" value="NZ_CP029843.1"/>
</dbReference>
<gene>
    <name evidence="1" type="ORF">C9I47_3083</name>
</gene>
<reference evidence="1 2" key="1">
    <citation type="submission" date="2018-05" db="EMBL/GenBank/DDBJ databases">
        <title>The complete genome of Lysobacter maris HZ9B, a marine bacterium antagonistic against terrestrial plant pathogens.</title>
        <authorList>
            <person name="Zhang X.-Q."/>
        </authorList>
    </citation>
    <scope>NUCLEOTIDE SEQUENCE [LARGE SCALE GENOMIC DNA]</scope>
    <source>
        <strain evidence="1 2">HZ9B</strain>
    </source>
</reference>
<dbReference type="KEGG" id="lmb:C9I47_3083"/>
<evidence type="ECO:0000313" key="2">
    <source>
        <dbReference type="Proteomes" id="UP000249447"/>
    </source>
</evidence>
<keyword evidence="2" id="KW-1185">Reference proteome</keyword>
<dbReference type="AlphaFoldDB" id="A0A2U9TC19"/>
<dbReference type="EMBL" id="CP029843">
    <property type="protein sequence ID" value="AWV08747.1"/>
    <property type="molecule type" value="Genomic_DNA"/>
</dbReference>
<evidence type="ECO:0000313" key="1">
    <source>
        <dbReference type="EMBL" id="AWV08747.1"/>
    </source>
</evidence>